<dbReference type="Pfam" id="PF03448">
    <property type="entry name" value="MgtE_N"/>
    <property type="match status" value="1"/>
</dbReference>
<dbReference type="Proteomes" id="UP000242847">
    <property type="component" value="Unassembled WGS sequence"/>
</dbReference>
<dbReference type="SUPFAM" id="SSF158791">
    <property type="entry name" value="MgtE N-terminal domain-like"/>
    <property type="match status" value="1"/>
</dbReference>
<evidence type="ECO:0000313" key="12">
    <source>
        <dbReference type="Proteomes" id="UP000242847"/>
    </source>
</evidence>
<proteinExistence type="inferred from homology"/>
<keyword evidence="12" id="KW-1185">Reference proteome</keyword>
<comment type="caution">
    <text evidence="11">The sequence shown here is derived from an EMBL/GenBank/DDBJ whole genome shotgun (WGS) entry which is preliminary data.</text>
</comment>
<keyword evidence="8" id="KW-0129">CBS domain</keyword>
<feature type="transmembrane region" description="Helical" evidence="9">
    <location>
        <begin position="390"/>
        <end position="412"/>
    </location>
</feature>
<reference evidence="11 12" key="1">
    <citation type="submission" date="2017-01" db="EMBL/GenBank/DDBJ databases">
        <title>Draft genome sequence of Pseudomonas pachastrellae type strain CCUG 46540T from a deep sea.</title>
        <authorList>
            <person name="Gomila M."/>
            <person name="Mulet M."/>
            <person name="Lalucat J."/>
            <person name="Garcia-Valdes E."/>
        </authorList>
    </citation>
    <scope>NUCLEOTIDE SEQUENCE [LARGE SCALE GENOMIC DNA]</scope>
    <source>
        <strain evidence="11 12">CCUG 46540</strain>
    </source>
</reference>
<dbReference type="RefSeq" id="WP_083724806.1">
    <property type="nucleotide sequence ID" value="NZ_FOUD01000013.1"/>
</dbReference>
<dbReference type="CDD" id="cd04606">
    <property type="entry name" value="CBS_pair_Mg_transporter"/>
    <property type="match status" value="1"/>
</dbReference>
<comment type="caution">
    <text evidence="9">Lacks conserved residue(s) required for the propagation of feature annotation.</text>
</comment>
<keyword evidence="3 9" id="KW-0813">Transport</keyword>
<dbReference type="Gene3D" id="1.10.357.20">
    <property type="entry name" value="SLC41 divalent cation transporters, integral membrane domain"/>
    <property type="match status" value="1"/>
</dbReference>
<evidence type="ECO:0000256" key="3">
    <source>
        <dbReference type="ARBA" id="ARBA00022448"/>
    </source>
</evidence>
<keyword evidence="7 9" id="KW-0472">Membrane</keyword>
<dbReference type="GO" id="GO:0015095">
    <property type="term" value="F:magnesium ion transmembrane transporter activity"/>
    <property type="evidence" value="ECO:0007669"/>
    <property type="project" value="UniProtKB-UniRule"/>
</dbReference>
<comment type="similarity">
    <text evidence="2 9">Belongs to the SLC41A transporter family.</text>
</comment>
<keyword evidence="5 9" id="KW-0460">Magnesium</keyword>
<dbReference type="InterPro" id="IPR000644">
    <property type="entry name" value="CBS_dom"/>
</dbReference>
<dbReference type="InterPro" id="IPR006669">
    <property type="entry name" value="MgtE_transporter"/>
</dbReference>
<keyword evidence="9" id="KW-0479">Metal-binding</keyword>
<feature type="transmembrane region" description="Helical" evidence="9">
    <location>
        <begin position="456"/>
        <end position="478"/>
    </location>
</feature>
<keyword evidence="9" id="KW-1003">Cell membrane</keyword>
<evidence type="ECO:0000313" key="11">
    <source>
        <dbReference type="EMBL" id="ONM45292.1"/>
    </source>
</evidence>
<dbReference type="SUPFAM" id="SSF54631">
    <property type="entry name" value="CBS-domain pair"/>
    <property type="match status" value="1"/>
</dbReference>
<evidence type="ECO:0000256" key="6">
    <source>
        <dbReference type="ARBA" id="ARBA00022989"/>
    </source>
</evidence>
<dbReference type="OrthoDB" id="9790355at2"/>
<accession>A0A1S8DKW1</accession>
<dbReference type="NCBIfam" id="TIGR00400">
    <property type="entry name" value="mgtE"/>
    <property type="match status" value="1"/>
</dbReference>
<dbReference type="EMBL" id="MUBC01000005">
    <property type="protein sequence ID" value="ONM45292.1"/>
    <property type="molecule type" value="Genomic_DNA"/>
</dbReference>
<keyword evidence="6 9" id="KW-1133">Transmembrane helix</keyword>
<comment type="function">
    <text evidence="9">Acts as a magnesium transporter.</text>
</comment>
<evidence type="ECO:0000259" key="10">
    <source>
        <dbReference type="PROSITE" id="PS51371"/>
    </source>
</evidence>
<dbReference type="InterPro" id="IPR038076">
    <property type="entry name" value="MgtE_N_sf"/>
</dbReference>
<dbReference type="GO" id="GO:0005886">
    <property type="term" value="C:plasma membrane"/>
    <property type="evidence" value="ECO:0007669"/>
    <property type="project" value="UniProtKB-SubCell"/>
</dbReference>
<dbReference type="PROSITE" id="PS51371">
    <property type="entry name" value="CBS"/>
    <property type="match status" value="1"/>
</dbReference>
<dbReference type="InterPro" id="IPR046342">
    <property type="entry name" value="CBS_dom_sf"/>
</dbReference>
<dbReference type="SUPFAM" id="SSF161093">
    <property type="entry name" value="MgtE membrane domain-like"/>
    <property type="match status" value="1"/>
</dbReference>
<organism evidence="11 12">
    <name type="scientific">Halopseudomonas pachastrellae</name>
    <dbReference type="NCBI Taxonomy" id="254161"/>
    <lineage>
        <taxon>Bacteria</taxon>
        <taxon>Pseudomonadati</taxon>
        <taxon>Pseudomonadota</taxon>
        <taxon>Gammaproteobacteria</taxon>
        <taxon>Pseudomonadales</taxon>
        <taxon>Pseudomonadaceae</taxon>
        <taxon>Halopseudomonas</taxon>
    </lineage>
</organism>
<dbReference type="SMART" id="SM00924">
    <property type="entry name" value="MgtE_N"/>
    <property type="match status" value="1"/>
</dbReference>
<evidence type="ECO:0000256" key="2">
    <source>
        <dbReference type="ARBA" id="ARBA00009749"/>
    </source>
</evidence>
<evidence type="ECO:0000256" key="7">
    <source>
        <dbReference type="ARBA" id="ARBA00023136"/>
    </source>
</evidence>
<evidence type="ECO:0000256" key="5">
    <source>
        <dbReference type="ARBA" id="ARBA00022842"/>
    </source>
</evidence>
<dbReference type="PANTHER" id="PTHR43773:SF1">
    <property type="entry name" value="MAGNESIUM TRANSPORTER MGTE"/>
    <property type="match status" value="1"/>
</dbReference>
<dbReference type="STRING" id="254161.SAMN05216256_11316"/>
<name>A0A1S8DKW1_9GAMM</name>
<dbReference type="Gene3D" id="3.10.580.10">
    <property type="entry name" value="CBS-domain"/>
    <property type="match status" value="1"/>
</dbReference>
<dbReference type="PANTHER" id="PTHR43773">
    <property type="entry name" value="MAGNESIUM TRANSPORTER MGTE"/>
    <property type="match status" value="1"/>
</dbReference>
<dbReference type="AlphaFoldDB" id="A0A1S8DKW1"/>
<dbReference type="InterPro" id="IPR036739">
    <property type="entry name" value="SLC41_membr_dom_sf"/>
</dbReference>
<keyword evidence="4 9" id="KW-0812">Transmembrane</keyword>
<dbReference type="Pfam" id="PF00571">
    <property type="entry name" value="CBS"/>
    <property type="match status" value="2"/>
</dbReference>
<comment type="subunit">
    <text evidence="9">Homodimer.</text>
</comment>
<dbReference type="SMART" id="SM00116">
    <property type="entry name" value="CBS"/>
    <property type="match status" value="2"/>
</dbReference>
<evidence type="ECO:0000256" key="1">
    <source>
        <dbReference type="ARBA" id="ARBA00004141"/>
    </source>
</evidence>
<feature type="domain" description="CBS" evidence="10">
    <location>
        <begin position="234"/>
        <end position="291"/>
    </location>
</feature>
<dbReference type="GO" id="GO:0046872">
    <property type="term" value="F:metal ion binding"/>
    <property type="evidence" value="ECO:0007669"/>
    <property type="project" value="UniProtKB-KW"/>
</dbReference>
<evidence type="ECO:0000256" key="9">
    <source>
        <dbReference type="RuleBase" id="RU362011"/>
    </source>
</evidence>
<dbReference type="Gene3D" id="1.25.60.10">
    <property type="entry name" value="MgtE N-terminal domain-like"/>
    <property type="match status" value="1"/>
</dbReference>
<dbReference type="Pfam" id="PF01769">
    <property type="entry name" value="MgtE"/>
    <property type="match status" value="1"/>
</dbReference>
<evidence type="ECO:0000256" key="4">
    <source>
        <dbReference type="ARBA" id="ARBA00022692"/>
    </source>
</evidence>
<feature type="transmembrane region" description="Helical" evidence="9">
    <location>
        <begin position="418"/>
        <end position="444"/>
    </location>
</feature>
<evidence type="ECO:0000256" key="8">
    <source>
        <dbReference type="PROSITE-ProRule" id="PRU00703"/>
    </source>
</evidence>
<sequence>MSEINRKSPESLQDRLEQVQELLERHRLVENLVHKQDGQHQELVEHLVHQQNLVELQRKLDELHPADVAYVLESLPLEERLAVWQLVKTERDGEILLEVSDAVRETLIADMDSHELIAAANSLDADELADLAPDLPRDIVRELMDSLDAQQRDRLKSALSYDEDQVGALMDFDMLTIRDDVSLEVVSRYLRRFDALPDHTDKLFVVDTEGLLKGVLSIKKLLVSSPDALVADVMADDPVVFDPADDAGEAAQAFERYDLVSAPVVDNLGRLCGRLTIDEMVDYIREESEAEVLNAAGLREEEDIFASVWKSVRNRWAWLAVNLCTALVASRVIGLFETAIEQLVALAALMPIVAGIGGNSGNQTITMIVRGIATGQVQVAHGKRLLRKEVGVALINGLFWGCVLAGIAYLLYGSVALAIVLLAAMTLNMLLAACMGVFIPLIRLRLGGDPALGSSVLITAITDSGGFFIFLGLATLFLL</sequence>
<protein>
    <recommendedName>
        <fullName evidence="9">Magnesium transporter MgtE</fullName>
    </recommendedName>
</protein>
<dbReference type="InterPro" id="IPR006668">
    <property type="entry name" value="Mg_transptr_MgtE_intracell_dom"/>
</dbReference>
<comment type="subcellular location">
    <subcellularLocation>
        <location evidence="9">Cell membrane</location>
        <topology evidence="9">Multi-pass membrane protein</topology>
    </subcellularLocation>
    <subcellularLocation>
        <location evidence="1">Membrane</location>
        <topology evidence="1">Multi-pass membrane protein</topology>
    </subcellularLocation>
</comment>
<gene>
    <name evidence="11" type="ORF">BXT89_03690</name>
</gene>
<dbReference type="FunFam" id="3.10.580.10:FF:000025">
    <property type="entry name" value="Magnesium transporter MgtE"/>
    <property type="match status" value="1"/>
</dbReference>
<dbReference type="InterPro" id="IPR006667">
    <property type="entry name" value="SLC41_membr_dom"/>
</dbReference>